<dbReference type="GO" id="GO:1901515">
    <property type="term" value="F:poly-beta-1,6-N-acetyl-D-glucosamine transmembrane transporter activity"/>
    <property type="evidence" value="ECO:0007669"/>
    <property type="project" value="InterPro"/>
</dbReference>
<dbReference type="OrthoDB" id="5405060at2"/>
<dbReference type="Pfam" id="PF21197">
    <property type="entry name" value="PgaA_barrel"/>
    <property type="match status" value="1"/>
</dbReference>
<evidence type="ECO:0000313" key="4">
    <source>
        <dbReference type="Proteomes" id="UP000295611"/>
    </source>
</evidence>
<proteinExistence type="predicted"/>
<reference evidence="3 4" key="1">
    <citation type="submission" date="2019-03" db="EMBL/GenBank/DDBJ databases">
        <title>Genomic Encyclopedia of Type Strains, Phase III (KMG-III): the genomes of soil and plant-associated and newly described type strains.</title>
        <authorList>
            <person name="Whitman W."/>
        </authorList>
    </citation>
    <scope>NUCLEOTIDE SEQUENCE [LARGE SCALE GENOMIC DNA]</scope>
    <source>
        <strain evidence="3 4">CECT 8976</strain>
    </source>
</reference>
<dbReference type="Proteomes" id="UP000295611">
    <property type="component" value="Unassembled WGS sequence"/>
</dbReference>
<keyword evidence="4" id="KW-1185">Reference proteome</keyword>
<protein>
    <submittedName>
        <fullName evidence="3">Poly-beta-1,6 N-acetyl-D-glucosamine export porin PgaA</fullName>
    </submittedName>
</protein>
<comment type="caution">
    <text evidence="3">The sequence shown here is derived from an EMBL/GenBank/DDBJ whole genome shotgun (WGS) entry which is preliminary data.</text>
</comment>
<evidence type="ECO:0000256" key="1">
    <source>
        <dbReference type="SAM" id="SignalP"/>
    </source>
</evidence>
<dbReference type="RefSeq" id="WP_133681826.1">
    <property type="nucleotide sequence ID" value="NZ_SNZP01000010.1"/>
</dbReference>
<sequence length="993" mass="110108">MKLRPRPLLAGTLCLCLIAPRVLGALPLWQTPPYVQAIELARAGDPSAALTMLAAERAKGPLSAPLWNDYLTLLCWSGQSPAALALLAGREGDLRPDTLRLLANAARDAKNFTLAEQLYRRQAGLAPRADIQAALAMVLAEAGRPTDGLAALDAASPHGEQDTLVLTRARAYVLMLTGDYARTLDYLRDARDHFPADAELDQRYRAVLTRLGVPMPSGDLQADDRTALYRFSGLGQKVGSGQTAWVTEVYKRALPPVAFFNDYLVMLCRQGRAAQALLLAQGHDRVLTSRTLAQLQRAVDEKGDDAQRALVAQWRAKRQNGNAIQVAAQASDTPVPDAVLQEARERALLLIGSNEWTQALVWLMRWQPRYATDPVLNDAYMTVLEALGLVAQQQTLAAAAPMRPGRSPAKEAAFNRSVELGLWGKIQAGQEQGLARHAQTDQALALNAAWLAAPDLNDDMRRQGLDLRVQLLAQRLQWRQAVDLYRQHAALAWSAPAQAAVAGAMLALRQPREAEGLYRAALAQAPQAEDAIEWQIGLAYALLESGQYRHARQFMSGLLASVPRDQIDSANGLPTFNPDYQTVAYHQAMMTAYLEGNADAAHQLDDLLADAPYDNVLRQGQGENQLLRGWPRQAGETFRRIQVDQQPESARTAVLGQADVALELMEFGQAGQILNALATEQPDGTELQERQLRLADALRPQLVVESGHDMGGNQGVADQNAWDSLTRVYSQAFGHWRLFGQHQLQTADFTNVTPTQQARYETLGMGGQHRGQYGTGEFGLFSEIDGRDRQGGFAGYDWTPDDRWTLGLRFEQNSAEVPLPAHLDNVAGNLLRGSLQYRPNDDNQWLLQASQLDFSDGNRRQSFALSWDRHWLTGPLWQLGTLAAVATSHNQQVAQAMYFNPLKDLETSLTVTNDWTLWRWYDSSWHQRLGLTRGRYYQATDGTDNLWGLSVEQSWQWGHGNSLTYGLTRSSHPYDGSQSLNNRAYLNLDWRFR</sequence>
<dbReference type="NCBIfam" id="TIGR03939">
    <property type="entry name" value="PGA_TPR_OMP"/>
    <property type="match status" value="1"/>
</dbReference>
<keyword evidence="1" id="KW-0732">Signal</keyword>
<name>A0A4R7B376_9NEIS</name>
<dbReference type="AlphaFoldDB" id="A0A4R7B376"/>
<dbReference type="Gene3D" id="1.25.40.10">
    <property type="entry name" value="Tetratricopeptide repeat domain"/>
    <property type="match status" value="2"/>
</dbReference>
<feature type="domain" description="PgaA membrane beta barrel" evidence="2">
    <location>
        <begin position="704"/>
        <end position="992"/>
    </location>
</feature>
<evidence type="ECO:0000259" key="2">
    <source>
        <dbReference type="Pfam" id="PF21197"/>
    </source>
</evidence>
<evidence type="ECO:0000313" key="3">
    <source>
        <dbReference type="EMBL" id="TDR76624.1"/>
    </source>
</evidence>
<gene>
    <name evidence="3" type="ORF">DFP86_11050</name>
</gene>
<dbReference type="InterPro" id="IPR011990">
    <property type="entry name" value="TPR-like_helical_dom_sf"/>
</dbReference>
<feature type="signal peptide" evidence="1">
    <location>
        <begin position="1"/>
        <end position="24"/>
    </location>
</feature>
<dbReference type="EMBL" id="SNZP01000010">
    <property type="protein sequence ID" value="TDR76624.1"/>
    <property type="molecule type" value="Genomic_DNA"/>
</dbReference>
<dbReference type="SUPFAM" id="SSF48452">
    <property type="entry name" value="TPR-like"/>
    <property type="match status" value="2"/>
</dbReference>
<dbReference type="InterPro" id="IPR049003">
    <property type="entry name" value="PgaA_barrel"/>
</dbReference>
<feature type="chain" id="PRO_5020791950" evidence="1">
    <location>
        <begin position="25"/>
        <end position="993"/>
    </location>
</feature>
<dbReference type="InterPro" id="IPR023870">
    <property type="entry name" value="PGA_export_porin_PgaA"/>
</dbReference>
<organism evidence="3 4">
    <name type="scientific">Paludibacterium purpuratum</name>
    <dbReference type="NCBI Taxonomy" id="1144873"/>
    <lineage>
        <taxon>Bacteria</taxon>
        <taxon>Pseudomonadati</taxon>
        <taxon>Pseudomonadota</taxon>
        <taxon>Betaproteobacteria</taxon>
        <taxon>Neisseriales</taxon>
        <taxon>Chromobacteriaceae</taxon>
        <taxon>Paludibacterium</taxon>
    </lineage>
</organism>
<accession>A0A4R7B376</accession>